<dbReference type="FunFam" id="3.30.70.360:FF:000001">
    <property type="entry name" value="N-acetyldiaminopimelate deacetylase"/>
    <property type="match status" value="1"/>
</dbReference>
<dbReference type="InterPro" id="IPR011650">
    <property type="entry name" value="Peptidase_M20_dimer"/>
</dbReference>
<keyword evidence="2" id="KW-0479">Metal-binding</keyword>
<keyword evidence="2" id="KW-0464">Manganese</keyword>
<dbReference type="Gene3D" id="3.30.70.360">
    <property type="match status" value="1"/>
</dbReference>
<dbReference type="GO" id="GO:0046872">
    <property type="term" value="F:metal ion binding"/>
    <property type="evidence" value="ECO:0007669"/>
    <property type="project" value="UniProtKB-KW"/>
</dbReference>
<dbReference type="PANTHER" id="PTHR11014:SF63">
    <property type="entry name" value="METALLOPEPTIDASE, PUTATIVE (AFU_ORTHOLOGUE AFUA_6G09600)-RELATED"/>
    <property type="match status" value="1"/>
</dbReference>
<feature type="binding site" evidence="2">
    <location>
        <position position="174"/>
    </location>
    <ligand>
        <name>Mn(2+)</name>
        <dbReference type="ChEBI" id="CHEBI:29035"/>
        <label>2</label>
    </ligand>
</feature>
<comment type="cofactor">
    <cofactor evidence="2">
        <name>Mn(2+)</name>
        <dbReference type="ChEBI" id="CHEBI:29035"/>
    </cofactor>
    <text evidence="2">The Mn(2+) ion enhances activity.</text>
</comment>
<evidence type="ECO:0000259" key="3">
    <source>
        <dbReference type="Pfam" id="PF07687"/>
    </source>
</evidence>
<dbReference type="Proteomes" id="UP000256405">
    <property type="component" value="Unassembled WGS sequence"/>
</dbReference>
<protein>
    <submittedName>
        <fullName evidence="4">Amidohydrolase</fullName>
    </submittedName>
</protein>
<feature type="binding site" evidence="2">
    <location>
        <position position="113"/>
    </location>
    <ligand>
        <name>Mn(2+)</name>
        <dbReference type="ChEBI" id="CHEBI:29035"/>
        <label>2</label>
    </ligand>
</feature>
<name>A0A3E0DLC4_9BACT</name>
<evidence type="ECO:0000256" key="1">
    <source>
        <dbReference type="ARBA" id="ARBA00022801"/>
    </source>
</evidence>
<dbReference type="GO" id="GO:0019877">
    <property type="term" value="P:diaminopimelate biosynthetic process"/>
    <property type="evidence" value="ECO:0007669"/>
    <property type="project" value="UniProtKB-ARBA"/>
</dbReference>
<dbReference type="Gene3D" id="3.40.630.10">
    <property type="entry name" value="Zn peptidases"/>
    <property type="match status" value="1"/>
</dbReference>
<dbReference type="AlphaFoldDB" id="A0A3E0DLC4"/>
<dbReference type="SUPFAM" id="SSF55031">
    <property type="entry name" value="Bacterial exopeptidase dimerisation domain"/>
    <property type="match status" value="1"/>
</dbReference>
<comment type="caution">
    <text evidence="4">The sequence shown here is derived from an EMBL/GenBank/DDBJ whole genome shotgun (WGS) entry which is preliminary data.</text>
</comment>
<feature type="binding site" evidence="2">
    <location>
        <position position="147"/>
    </location>
    <ligand>
        <name>Mn(2+)</name>
        <dbReference type="ChEBI" id="CHEBI:29035"/>
        <label>2</label>
    </ligand>
</feature>
<feature type="binding site" evidence="2">
    <location>
        <position position="373"/>
    </location>
    <ligand>
        <name>Mn(2+)</name>
        <dbReference type="ChEBI" id="CHEBI:29035"/>
        <label>2</label>
    </ligand>
</feature>
<dbReference type="PIRSF" id="PIRSF005962">
    <property type="entry name" value="Pept_M20D_amidohydro"/>
    <property type="match status" value="1"/>
</dbReference>
<proteinExistence type="predicted"/>
<dbReference type="CDD" id="cd03886">
    <property type="entry name" value="M20_Acy1"/>
    <property type="match status" value="1"/>
</dbReference>
<dbReference type="InterPro" id="IPR036264">
    <property type="entry name" value="Bact_exopeptidase_dim_dom"/>
</dbReference>
<organism evidence="4 5">
    <name type="scientific">Algoriphagus antarcticus</name>
    <dbReference type="NCBI Taxonomy" id="238540"/>
    <lineage>
        <taxon>Bacteria</taxon>
        <taxon>Pseudomonadati</taxon>
        <taxon>Bacteroidota</taxon>
        <taxon>Cytophagia</taxon>
        <taxon>Cytophagales</taxon>
        <taxon>Cyclobacteriaceae</taxon>
        <taxon>Algoriphagus</taxon>
    </lineage>
</organism>
<dbReference type="Pfam" id="PF07687">
    <property type="entry name" value="M20_dimer"/>
    <property type="match status" value="1"/>
</dbReference>
<dbReference type="NCBIfam" id="TIGR01891">
    <property type="entry name" value="amidohydrolases"/>
    <property type="match status" value="1"/>
</dbReference>
<dbReference type="Pfam" id="PF01546">
    <property type="entry name" value="Peptidase_M20"/>
    <property type="match status" value="1"/>
</dbReference>
<reference evidence="4 5" key="1">
    <citation type="submission" date="2018-08" db="EMBL/GenBank/DDBJ databases">
        <title>Genomic Encyclopedia of Archaeal and Bacterial Type Strains, Phase II (KMG-II): from individual species to whole genera.</title>
        <authorList>
            <person name="Goeker M."/>
        </authorList>
    </citation>
    <scope>NUCLEOTIDE SEQUENCE [LARGE SCALE GENOMIC DNA]</scope>
    <source>
        <strain evidence="4 5">DSM 15986</strain>
    </source>
</reference>
<dbReference type="EMBL" id="QUNF01000017">
    <property type="protein sequence ID" value="REG83550.1"/>
    <property type="molecule type" value="Genomic_DNA"/>
</dbReference>
<gene>
    <name evidence="4" type="ORF">C8N25_11749</name>
</gene>
<feature type="domain" description="Peptidase M20 dimerisation" evidence="3">
    <location>
        <begin position="199"/>
        <end position="279"/>
    </location>
</feature>
<keyword evidence="5" id="KW-1185">Reference proteome</keyword>
<keyword evidence="1 4" id="KW-0378">Hydrolase</keyword>
<sequence>MNSINKMLKDKIKSLAKAYKEEIIANRRRLHANPELSFQEYNTSKFVKEKLLEIGITNIESKADTGWAALIEGKNPGKRVVALRADMDALPIIEANDVSYKSQNPGVMHACGHDAHTASLLGAAKILNEIKDDFEGTIKLIFQPGEEVAPGGASLMIADKVLENPRPDGIIGQHVMPFIEVGKVGFRPGIYMASADEIYVTVKGKGGHAAMPETLIDPVLIASHMIVALQQVVSRAASPKIPSVLSFGRVEALGATNVIPNEVKIQGTFRTLDEDWRAKAHVKMLSIAKGIVEGMGGEVDFEIKKGYPFLKNDPELTHRSHQAAIAYLGEENVLDLDIWMAAEDFAFYSQEVDGCFYRLGTRNESRGITSGVHTPTFDIDEDALEVGAGLMAFLAVSELGKA</sequence>
<evidence type="ECO:0000313" key="5">
    <source>
        <dbReference type="Proteomes" id="UP000256405"/>
    </source>
</evidence>
<dbReference type="InterPro" id="IPR002933">
    <property type="entry name" value="Peptidase_M20"/>
</dbReference>
<dbReference type="SUPFAM" id="SSF53187">
    <property type="entry name" value="Zn-dependent exopeptidases"/>
    <property type="match status" value="1"/>
</dbReference>
<feature type="binding site" evidence="2">
    <location>
        <position position="111"/>
    </location>
    <ligand>
        <name>Mn(2+)</name>
        <dbReference type="ChEBI" id="CHEBI:29035"/>
        <label>2</label>
    </ligand>
</feature>
<dbReference type="GO" id="GO:0050118">
    <property type="term" value="F:N-acetyldiaminopimelate deacetylase activity"/>
    <property type="evidence" value="ECO:0007669"/>
    <property type="project" value="UniProtKB-ARBA"/>
</dbReference>
<dbReference type="InterPro" id="IPR017439">
    <property type="entry name" value="Amidohydrolase"/>
</dbReference>
<dbReference type="PANTHER" id="PTHR11014">
    <property type="entry name" value="PEPTIDASE M20 FAMILY MEMBER"/>
    <property type="match status" value="1"/>
</dbReference>
<evidence type="ECO:0000313" key="4">
    <source>
        <dbReference type="EMBL" id="REG83550.1"/>
    </source>
</evidence>
<accession>A0A3E0DLC4</accession>
<evidence type="ECO:0000256" key="2">
    <source>
        <dbReference type="PIRSR" id="PIRSR005962-1"/>
    </source>
</evidence>